<dbReference type="CDD" id="cd04301">
    <property type="entry name" value="NAT_SF"/>
    <property type="match status" value="1"/>
</dbReference>
<dbReference type="AlphaFoldDB" id="A0A401JFT4"/>
<accession>A0A401JFT4</accession>
<dbReference type="PANTHER" id="PTHR11122">
    <property type="entry name" value="APOSPORY-ASSOCIATED PROTEIN C-RELATED"/>
    <property type="match status" value="1"/>
</dbReference>
<protein>
    <recommendedName>
        <fullName evidence="3">glucose-6-phosphate 1-epimerase</fullName>
        <ecNumber evidence="3">5.1.3.15</ecNumber>
    </recommendedName>
</protein>
<dbReference type="Gene3D" id="3.40.630.30">
    <property type="match status" value="1"/>
</dbReference>
<dbReference type="InterPro" id="IPR000182">
    <property type="entry name" value="GNAT_dom"/>
</dbReference>
<dbReference type="SUPFAM" id="SSF55729">
    <property type="entry name" value="Acyl-CoA N-acyltransferases (Nat)"/>
    <property type="match status" value="1"/>
</dbReference>
<evidence type="ECO:0000256" key="3">
    <source>
        <dbReference type="ARBA" id="ARBA00012083"/>
    </source>
</evidence>
<dbReference type="OrthoDB" id="9790727at2"/>
<dbReference type="GO" id="GO:0030246">
    <property type="term" value="F:carbohydrate binding"/>
    <property type="evidence" value="ECO:0007669"/>
    <property type="project" value="InterPro"/>
</dbReference>
<dbReference type="InterPro" id="IPR016181">
    <property type="entry name" value="Acyl_CoA_acyltransferase"/>
</dbReference>
<feature type="domain" description="N-acetyltransferase" evidence="5">
    <location>
        <begin position="1"/>
        <end position="140"/>
    </location>
</feature>
<dbReference type="PANTHER" id="PTHR11122:SF13">
    <property type="entry name" value="GLUCOSE-6-PHOSPHATE 1-EPIMERASE"/>
    <property type="match status" value="1"/>
</dbReference>
<comment type="catalytic activity">
    <reaction evidence="1">
        <text>alpha-D-glucose 6-phosphate = beta-D-glucose 6-phosphate</text>
        <dbReference type="Rhea" id="RHEA:16249"/>
        <dbReference type="ChEBI" id="CHEBI:58225"/>
        <dbReference type="ChEBI" id="CHEBI:58247"/>
        <dbReference type="EC" id="5.1.3.15"/>
    </reaction>
</comment>
<dbReference type="GO" id="GO:0016747">
    <property type="term" value="F:acyltransferase activity, transferring groups other than amino-acyl groups"/>
    <property type="evidence" value="ECO:0007669"/>
    <property type="project" value="InterPro"/>
</dbReference>
<dbReference type="EC" id="5.1.3.15" evidence="3"/>
<dbReference type="GO" id="GO:0047938">
    <property type="term" value="F:glucose-6-phosphate 1-epimerase activity"/>
    <property type="evidence" value="ECO:0007669"/>
    <property type="project" value="UniProtKB-EC"/>
</dbReference>
<evidence type="ECO:0000313" key="7">
    <source>
        <dbReference type="Proteomes" id="UP000286806"/>
    </source>
</evidence>
<gene>
    <name evidence="6" type="ORF">SFMTTN_2309</name>
</gene>
<dbReference type="SUPFAM" id="SSF74650">
    <property type="entry name" value="Galactose mutarotase-like"/>
    <property type="match status" value="1"/>
</dbReference>
<name>A0A401JFT4_9PROT</name>
<dbReference type="Proteomes" id="UP000286806">
    <property type="component" value="Unassembled WGS sequence"/>
</dbReference>
<dbReference type="GO" id="GO:0005737">
    <property type="term" value="C:cytoplasm"/>
    <property type="evidence" value="ECO:0007669"/>
    <property type="project" value="TreeGrafter"/>
</dbReference>
<evidence type="ECO:0000256" key="2">
    <source>
        <dbReference type="ARBA" id="ARBA00005866"/>
    </source>
</evidence>
<sequence>MILHVATVSWAQQSDTLASLRRTVFIEEQGVPEALEWDGLDAAATHFIALDHGSAVGCARLLADGHIGRMAVLPAWRGKGAGRALLNAVLHAARQQHLGWLYLNAQTHAAGFYARFGFQPVGAEFPDADIPHLRMELVMPQHTDTLNQQFAIAGKLEFVDAAAGLPVVEITTPHASARIAVQGAQVLEWQPSGQLPVLWVSRAAVYQPGKGVRGGVPVCWPWFGAGEAGKPAHGFVRTRMWEVRETGQGMADSVFIRFSMKDDESTRALWNYAFDLELIVTVGAALKMELVTRNKGATAFEISEGLHTYFHVGNIHQTQVLGLENTEYLDKVRDFARDTQIGAVSFSGETDRVYIDTITDCVIDDAKLNRKIRVAKSGSTSTVVWNPWIEKEKGFADMAADEYQEMLCVETVNAGDACVTIAADTSHSMVAFIGLETGG</sequence>
<comment type="caution">
    <text evidence="6">The sequence shown here is derived from an EMBL/GenBank/DDBJ whole genome shotgun (WGS) entry which is preliminary data.</text>
</comment>
<dbReference type="EMBL" id="BGOW01000020">
    <property type="protein sequence ID" value="GBL46495.1"/>
    <property type="molecule type" value="Genomic_DNA"/>
</dbReference>
<keyword evidence="6" id="KW-0808">Transferase</keyword>
<dbReference type="InterPro" id="IPR011013">
    <property type="entry name" value="Gal_mutarotase_sf_dom"/>
</dbReference>
<keyword evidence="7" id="KW-1185">Reference proteome</keyword>
<evidence type="ECO:0000313" key="6">
    <source>
        <dbReference type="EMBL" id="GBL46495.1"/>
    </source>
</evidence>
<evidence type="ECO:0000259" key="5">
    <source>
        <dbReference type="PROSITE" id="PS51186"/>
    </source>
</evidence>
<reference evidence="6 7" key="1">
    <citation type="journal article" date="2019" name="Front. Microbiol.">
        <title>Genomes of Neutrophilic Sulfur-Oxidizing Chemolithoautotrophs Representing 9 Proteobacterial Species From 8 Genera.</title>
        <authorList>
            <person name="Watanabe T."/>
            <person name="Kojima H."/>
            <person name="Umezawa K."/>
            <person name="Hori C."/>
            <person name="Takasuka T.E."/>
            <person name="Kato Y."/>
            <person name="Fukui M."/>
        </authorList>
    </citation>
    <scope>NUCLEOTIDE SEQUENCE [LARGE SCALE GENOMIC DNA]</scope>
    <source>
        <strain evidence="6 7">TTN</strain>
    </source>
</reference>
<evidence type="ECO:0000256" key="1">
    <source>
        <dbReference type="ARBA" id="ARBA00001096"/>
    </source>
</evidence>
<dbReference type="GO" id="GO:0005975">
    <property type="term" value="P:carbohydrate metabolic process"/>
    <property type="evidence" value="ECO:0007669"/>
    <property type="project" value="InterPro"/>
</dbReference>
<dbReference type="Pfam" id="PF01263">
    <property type="entry name" value="Aldose_epim"/>
    <property type="match status" value="1"/>
</dbReference>
<dbReference type="RefSeq" id="WP_124705281.1">
    <property type="nucleotide sequence ID" value="NZ_BGOW01000020.1"/>
</dbReference>
<dbReference type="Pfam" id="PF13673">
    <property type="entry name" value="Acetyltransf_10"/>
    <property type="match status" value="1"/>
</dbReference>
<organism evidence="6 7">
    <name type="scientific">Sulfuriferula multivorans</name>
    <dbReference type="NCBI Taxonomy" id="1559896"/>
    <lineage>
        <taxon>Bacteria</taxon>
        <taxon>Pseudomonadati</taxon>
        <taxon>Pseudomonadota</taxon>
        <taxon>Betaproteobacteria</taxon>
        <taxon>Nitrosomonadales</taxon>
        <taxon>Sulfuricellaceae</taxon>
        <taxon>Sulfuriferula</taxon>
    </lineage>
</organism>
<dbReference type="InterPro" id="IPR014718">
    <property type="entry name" value="GH-type_carb-bd"/>
</dbReference>
<dbReference type="InterPro" id="IPR008183">
    <property type="entry name" value="Aldose_1/G6P_1-epimerase"/>
</dbReference>
<dbReference type="CDD" id="cd09020">
    <property type="entry name" value="D-hex-6-P-epi_like"/>
    <property type="match status" value="1"/>
</dbReference>
<dbReference type="Gene3D" id="2.70.98.10">
    <property type="match status" value="1"/>
</dbReference>
<dbReference type="PROSITE" id="PS51186">
    <property type="entry name" value="GNAT"/>
    <property type="match status" value="1"/>
</dbReference>
<keyword evidence="4" id="KW-0413">Isomerase</keyword>
<evidence type="ECO:0000256" key="4">
    <source>
        <dbReference type="ARBA" id="ARBA00023235"/>
    </source>
</evidence>
<dbReference type="InterPro" id="IPR025532">
    <property type="entry name" value="G6P_1-epimerase"/>
</dbReference>
<proteinExistence type="inferred from homology"/>
<comment type="similarity">
    <text evidence="2">Belongs to the glucose-6-phosphate 1-epimerase family.</text>
</comment>